<dbReference type="SUPFAM" id="SSF46785">
    <property type="entry name" value="Winged helix' DNA-binding domain"/>
    <property type="match status" value="1"/>
</dbReference>
<proteinExistence type="predicted"/>
<dbReference type="EMBL" id="BMUU01000001">
    <property type="protein sequence ID" value="GGY17054.1"/>
    <property type="molecule type" value="Genomic_DNA"/>
</dbReference>
<accession>A0ABQ2ZM07</accession>
<comment type="caution">
    <text evidence="2">The sequence shown here is derived from an EMBL/GenBank/DDBJ whole genome shotgun (WGS) entry which is preliminary data.</text>
</comment>
<evidence type="ECO:0000313" key="3">
    <source>
        <dbReference type="Proteomes" id="UP000600946"/>
    </source>
</evidence>
<sequence>MTTGASASQGAAFDAAFRHPTRLTVAAFLSACDEAEFATVRDYCQVSDSVLSKAASALEAAGYLGIRKGAAGKRFRAWLCLTDDGRDALARHLEALQALASAARDAGAARAESEPSRSAAQPNA</sequence>
<evidence type="ECO:0000259" key="1">
    <source>
        <dbReference type="Pfam" id="PF13601"/>
    </source>
</evidence>
<feature type="domain" description="Winged helix DNA-binding" evidence="1">
    <location>
        <begin position="22"/>
        <end position="99"/>
    </location>
</feature>
<dbReference type="GeneID" id="96295756"/>
<keyword evidence="3" id="KW-1185">Reference proteome</keyword>
<dbReference type="InterPro" id="IPR027395">
    <property type="entry name" value="WH_DNA-bd_dom"/>
</dbReference>
<name>A0ABQ2ZM07_9ACTN</name>
<dbReference type="InterPro" id="IPR036390">
    <property type="entry name" value="WH_DNA-bd_sf"/>
</dbReference>
<reference evidence="3" key="1">
    <citation type="journal article" date="2019" name="Int. J. Syst. Evol. Microbiol.">
        <title>The Global Catalogue of Microorganisms (GCM) 10K type strain sequencing project: providing services to taxonomists for standard genome sequencing and annotation.</title>
        <authorList>
            <consortium name="The Broad Institute Genomics Platform"/>
            <consortium name="The Broad Institute Genome Sequencing Center for Infectious Disease"/>
            <person name="Wu L."/>
            <person name="Ma J."/>
        </authorList>
    </citation>
    <scope>NUCLEOTIDE SEQUENCE [LARGE SCALE GENOMIC DNA]</scope>
    <source>
        <strain evidence="3">JCM 4594</strain>
    </source>
</reference>
<dbReference type="PANTHER" id="PTHR37318">
    <property type="entry name" value="BSL7504 PROTEIN"/>
    <property type="match status" value="1"/>
</dbReference>
<organism evidence="2 3">
    <name type="scientific">Streptomyces xanthochromogenes</name>
    <dbReference type="NCBI Taxonomy" id="67384"/>
    <lineage>
        <taxon>Bacteria</taxon>
        <taxon>Bacillati</taxon>
        <taxon>Actinomycetota</taxon>
        <taxon>Actinomycetes</taxon>
        <taxon>Kitasatosporales</taxon>
        <taxon>Streptomycetaceae</taxon>
        <taxon>Streptomyces</taxon>
    </lineage>
</organism>
<dbReference type="Proteomes" id="UP000600946">
    <property type="component" value="Unassembled WGS sequence"/>
</dbReference>
<gene>
    <name evidence="2" type="ORF">GCM10010326_06600</name>
</gene>
<evidence type="ECO:0000313" key="2">
    <source>
        <dbReference type="EMBL" id="GGY17054.1"/>
    </source>
</evidence>
<dbReference type="Gene3D" id="1.10.10.10">
    <property type="entry name" value="Winged helix-like DNA-binding domain superfamily/Winged helix DNA-binding domain"/>
    <property type="match status" value="1"/>
</dbReference>
<dbReference type="Pfam" id="PF13601">
    <property type="entry name" value="HTH_34"/>
    <property type="match status" value="1"/>
</dbReference>
<dbReference type="RefSeq" id="WP_229892110.1">
    <property type="nucleotide sequence ID" value="NZ_BMUU01000001.1"/>
</dbReference>
<protein>
    <recommendedName>
        <fullName evidence="1">Winged helix DNA-binding domain-containing protein</fullName>
    </recommendedName>
</protein>
<dbReference type="InterPro" id="IPR036388">
    <property type="entry name" value="WH-like_DNA-bd_sf"/>
</dbReference>
<dbReference type="PANTHER" id="PTHR37318:SF1">
    <property type="entry name" value="BSL7504 PROTEIN"/>
    <property type="match status" value="1"/>
</dbReference>